<feature type="transmembrane region" description="Helical" evidence="7">
    <location>
        <begin position="163"/>
        <end position="182"/>
    </location>
</feature>
<organism evidence="8 9">
    <name type="scientific">Rhodovastum atsumiense</name>
    <dbReference type="NCBI Taxonomy" id="504468"/>
    <lineage>
        <taxon>Bacteria</taxon>
        <taxon>Pseudomonadati</taxon>
        <taxon>Pseudomonadota</taxon>
        <taxon>Alphaproteobacteria</taxon>
        <taxon>Acetobacterales</taxon>
        <taxon>Acetobacteraceae</taxon>
        <taxon>Rhodovastum</taxon>
    </lineage>
</organism>
<evidence type="ECO:0000256" key="1">
    <source>
        <dbReference type="ARBA" id="ARBA00004651"/>
    </source>
</evidence>
<proteinExistence type="inferred from homology"/>
<evidence type="ECO:0000256" key="4">
    <source>
        <dbReference type="ARBA" id="ARBA00022692"/>
    </source>
</evidence>
<dbReference type="InterPro" id="IPR050833">
    <property type="entry name" value="Poly_Biosynth_Transport"/>
</dbReference>
<feature type="transmembrane region" description="Helical" evidence="7">
    <location>
        <begin position="466"/>
        <end position="491"/>
    </location>
</feature>
<evidence type="ECO:0000313" key="8">
    <source>
        <dbReference type="EMBL" id="KAA5614040.1"/>
    </source>
</evidence>
<evidence type="ECO:0000256" key="2">
    <source>
        <dbReference type="ARBA" id="ARBA00007430"/>
    </source>
</evidence>
<evidence type="ECO:0000313" key="9">
    <source>
        <dbReference type="Proteomes" id="UP000325255"/>
    </source>
</evidence>
<dbReference type="Pfam" id="PF13440">
    <property type="entry name" value="Polysacc_synt_3"/>
    <property type="match status" value="1"/>
</dbReference>
<sequence>MRPLCPATQGFCQGGACSKLPAGRKQRVSGQTTVAVAGRRQLLGRRVLGAGICVVIQQVVGSAIRLGGNLLLTRLLPPEAFGVIAIVYAVSTGLALLSDLGINQNVLVSRRGDDPVFLQTAWTMQVVRSLCIGLACATCGAAVYASTWLGLFEPGTVYSDARLPFILCAFALTTFAAGFESIKIRQAQRQLHLVRLTLLELGSQAVGLIGTIVLAYSFRSVWALVAGAAISGLVKIVGSHVLLPGVKARFRWDRECVRNLIQFGRWIMASSALWFFIQSGDKLLLGGIVDARTVGYYAIATILLGVVQTLFLALVSSVMLPSLSQVSREDQQRLRRAFLRFQLQSDLFLFSTAGFLFVAGPSIAGLLYNQHYASVGSILSALSFGLIGLRYMVVEQYCIMQSQARVLAGWNALRAATMVLALPTGYALFGFNGALGAVILTQFITWPLAIRFKIRHGLQDYRSELVGIPMLVLGCALGQAYNWFFGLIFGIPH</sequence>
<feature type="transmembrane region" description="Helical" evidence="7">
    <location>
        <begin position="194"/>
        <end position="216"/>
    </location>
</feature>
<dbReference type="EMBL" id="VWPK01000003">
    <property type="protein sequence ID" value="KAA5614040.1"/>
    <property type="molecule type" value="Genomic_DNA"/>
</dbReference>
<feature type="transmembrane region" description="Helical" evidence="7">
    <location>
        <begin position="256"/>
        <end position="277"/>
    </location>
</feature>
<reference evidence="8 9" key="1">
    <citation type="submission" date="2019-09" db="EMBL/GenBank/DDBJ databases">
        <title>Genome sequence of Rhodovastum atsumiense, a diverse member of the Acetobacteraceae family of non-sulfur purple photosynthetic bacteria.</title>
        <authorList>
            <person name="Meyer T."/>
            <person name="Kyndt J."/>
        </authorList>
    </citation>
    <scope>NUCLEOTIDE SEQUENCE [LARGE SCALE GENOMIC DNA]</scope>
    <source>
        <strain evidence="8 9">DSM 21279</strain>
    </source>
</reference>
<comment type="subcellular location">
    <subcellularLocation>
        <location evidence="1">Cell membrane</location>
        <topology evidence="1">Multi-pass membrane protein</topology>
    </subcellularLocation>
</comment>
<feature type="transmembrane region" description="Helical" evidence="7">
    <location>
        <begin position="297"/>
        <end position="326"/>
    </location>
</feature>
<comment type="similarity">
    <text evidence="2">Belongs to the polysaccharide synthase family.</text>
</comment>
<dbReference type="Proteomes" id="UP000325255">
    <property type="component" value="Unassembled WGS sequence"/>
</dbReference>
<dbReference type="GO" id="GO:0005886">
    <property type="term" value="C:plasma membrane"/>
    <property type="evidence" value="ECO:0007669"/>
    <property type="project" value="UniProtKB-SubCell"/>
</dbReference>
<evidence type="ECO:0000256" key="5">
    <source>
        <dbReference type="ARBA" id="ARBA00022989"/>
    </source>
</evidence>
<name>A0A5M6J0B0_9PROT</name>
<evidence type="ECO:0000256" key="7">
    <source>
        <dbReference type="SAM" id="Phobius"/>
    </source>
</evidence>
<keyword evidence="6 7" id="KW-0472">Membrane</keyword>
<protein>
    <submittedName>
        <fullName evidence="8">Oligosaccharide flippase family protein</fullName>
    </submittedName>
</protein>
<accession>A0A5M6J0B0</accession>
<keyword evidence="9" id="KW-1185">Reference proteome</keyword>
<keyword evidence="3" id="KW-1003">Cell membrane</keyword>
<evidence type="ECO:0000256" key="6">
    <source>
        <dbReference type="ARBA" id="ARBA00023136"/>
    </source>
</evidence>
<dbReference type="OrthoDB" id="7605542at2"/>
<dbReference type="AlphaFoldDB" id="A0A5M6J0B0"/>
<feature type="transmembrane region" description="Helical" evidence="7">
    <location>
        <begin position="47"/>
        <end position="68"/>
    </location>
</feature>
<feature type="transmembrane region" description="Helical" evidence="7">
    <location>
        <begin position="347"/>
        <end position="368"/>
    </location>
</feature>
<keyword evidence="5 7" id="KW-1133">Transmembrane helix</keyword>
<feature type="transmembrane region" description="Helical" evidence="7">
    <location>
        <begin position="130"/>
        <end position="151"/>
    </location>
</feature>
<comment type="caution">
    <text evidence="8">The sequence shown here is derived from an EMBL/GenBank/DDBJ whole genome shotgun (WGS) entry which is preliminary data.</text>
</comment>
<feature type="transmembrane region" description="Helical" evidence="7">
    <location>
        <begin position="374"/>
        <end position="394"/>
    </location>
</feature>
<dbReference type="PANTHER" id="PTHR30250:SF10">
    <property type="entry name" value="LIPOPOLYSACCHARIDE BIOSYNTHESIS PROTEIN WZXC"/>
    <property type="match status" value="1"/>
</dbReference>
<gene>
    <name evidence="8" type="ORF">F1189_02200</name>
</gene>
<keyword evidence="4 7" id="KW-0812">Transmembrane</keyword>
<dbReference type="PANTHER" id="PTHR30250">
    <property type="entry name" value="PST FAMILY PREDICTED COLANIC ACID TRANSPORTER"/>
    <property type="match status" value="1"/>
</dbReference>
<feature type="transmembrane region" description="Helical" evidence="7">
    <location>
        <begin position="434"/>
        <end position="454"/>
    </location>
</feature>
<feature type="transmembrane region" description="Helical" evidence="7">
    <location>
        <begin position="80"/>
        <end position="102"/>
    </location>
</feature>
<evidence type="ECO:0000256" key="3">
    <source>
        <dbReference type="ARBA" id="ARBA00022475"/>
    </source>
</evidence>
<feature type="transmembrane region" description="Helical" evidence="7">
    <location>
        <begin position="406"/>
        <end position="428"/>
    </location>
</feature>
<feature type="transmembrane region" description="Helical" evidence="7">
    <location>
        <begin position="222"/>
        <end position="244"/>
    </location>
</feature>